<feature type="domain" description="TIR" evidence="3">
    <location>
        <begin position="983"/>
        <end position="1116"/>
    </location>
</feature>
<dbReference type="InterPro" id="IPR025875">
    <property type="entry name" value="Leu-rich_rpt_4"/>
</dbReference>
<dbReference type="InterPro" id="IPR035897">
    <property type="entry name" value="Toll_tir_struct_dom_sf"/>
</dbReference>
<dbReference type="Gene3D" id="3.40.50.10140">
    <property type="entry name" value="Toll/interleukin-1 receptor homology (TIR) domain"/>
    <property type="match status" value="1"/>
</dbReference>
<dbReference type="InterPro" id="IPR027417">
    <property type="entry name" value="P-loop_NTPase"/>
</dbReference>
<dbReference type="PANTHER" id="PTHR46652">
    <property type="entry name" value="LEUCINE-RICH REPEAT AND IQ DOMAIN-CONTAINING PROTEIN 1-RELATED"/>
    <property type="match status" value="1"/>
</dbReference>
<dbReference type="InterPro" id="IPR001611">
    <property type="entry name" value="Leu-rich_rpt"/>
</dbReference>
<protein>
    <submittedName>
        <fullName evidence="4">Small GTP-binding protein domain-containing protein</fullName>
    </submittedName>
</protein>
<dbReference type="PROSITE" id="PS51450">
    <property type="entry name" value="LRR"/>
    <property type="match status" value="4"/>
</dbReference>
<accession>A0A1N7KQI8</accession>
<reference evidence="4 5" key="1">
    <citation type="submission" date="2017-01" db="EMBL/GenBank/DDBJ databases">
        <authorList>
            <person name="Mah S.A."/>
            <person name="Swanson W.J."/>
            <person name="Moy G.W."/>
            <person name="Vacquier V.D."/>
        </authorList>
    </citation>
    <scope>NUCLEOTIDE SEQUENCE [LARGE SCALE GENOMIC DNA]</scope>
    <source>
        <strain evidence="4 5">DSM 18014</strain>
    </source>
</reference>
<dbReference type="Pfam" id="PF12799">
    <property type="entry name" value="LRR_4"/>
    <property type="match status" value="1"/>
</dbReference>
<dbReference type="AlphaFoldDB" id="A0A1N7KQI8"/>
<dbReference type="STRING" id="373672.SAMN05421785_101665"/>
<dbReference type="Pfam" id="PF13676">
    <property type="entry name" value="TIR_2"/>
    <property type="match status" value="1"/>
</dbReference>
<evidence type="ECO:0000256" key="2">
    <source>
        <dbReference type="ARBA" id="ARBA00022737"/>
    </source>
</evidence>
<dbReference type="InterPro" id="IPR050836">
    <property type="entry name" value="SDS22/Internalin_LRR"/>
</dbReference>
<gene>
    <name evidence="4" type="ORF">SAMN05421785_101665</name>
</gene>
<evidence type="ECO:0000313" key="4">
    <source>
        <dbReference type="EMBL" id="SIS63858.1"/>
    </source>
</evidence>
<evidence type="ECO:0000313" key="5">
    <source>
        <dbReference type="Proteomes" id="UP000185781"/>
    </source>
</evidence>
<dbReference type="SUPFAM" id="SSF52200">
    <property type="entry name" value="Toll/Interleukin receptor TIR domain"/>
    <property type="match status" value="1"/>
</dbReference>
<dbReference type="Pfam" id="PF08477">
    <property type="entry name" value="Roc"/>
    <property type="match status" value="1"/>
</dbReference>
<dbReference type="SUPFAM" id="SSF52540">
    <property type="entry name" value="P-loop containing nucleoside triphosphate hydrolases"/>
    <property type="match status" value="1"/>
</dbReference>
<dbReference type="PROSITE" id="PS50104">
    <property type="entry name" value="TIR"/>
    <property type="match status" value="1"/>
</dbReference>
<dbReference type="Pfam" id="PF16095">
    <property type="entry name" value="COR-A"/>
    <property type="match status" value="1"/>
</dbReference>
<dbReference type="PRINTS" id="PR00449">
    <property type="entry name" value="RASTRNSFRMNG"/>
</dbReference>
<dbReference type="InterPro" id="IPR032171">
    <property type="entry name" value="COR-A"/>
</dbReference>
<evidence type="ECO:0000256" key="1">
    <source>
        <dbReference type="ARBA" id="ARBA00022614"/>
    </source>
</evidence>
<dbReference type="EMBL" id="FTOV01000001">
    <property type="protein sequence ID" value="SIS63858.1"/>
    <property type="molecule type" value="Genomic_DNA"/>
</dbReference>
<dbReference type="SMART" id="SM00255">
    <property type="entry name" value="TIR"/>
    <property type="match status" value="1"/>
</dbReference>
<keyword evidence="2" id="KW-0677">Repeat</keyword>
<dbReference type="InterPro" id="IPR000157">
    <property type="entry name" value="TIR_dom"/>
</dbReference>
<dbReference type="GO" id="GO:0007165">
    <property type="term" value="P:signal transduction"/>
    <property type="evidence" value="ECO:0007669"/>
    <property type="project" value="InterPro"/>
</dbReference>
<dbReference type="SMART" id="SM00365">
    <property type="entry name" value="LRR_SD22"/>
    <property type="match status" value="3"/>
</dbReference>
<keyword evidence="1" id="KW-0433">Leucine-rich repeat</keyword>
<name>A0A1N7KQI8_9FLAO</name>
<dbReference type="InterPro" id="IPR032675">
    <property type="entry name" value="LRR_dom_sf"/>
</dbReference>
<organism evidence="4 5">
    <name type="scientific">Chryseobacterium gambrini</name>
    <dbReference type="NCBI Taxonomy" id="373672"/>
    <lineage>
        <taxon>Bacteria</taxon>
        <taxon>Pseudomonadati</taxon>
        <taxon>Bacteroidota</taxon>
        <taxon>Flavobacteriia</taxon>
        <taxon>Flavobacteriales</taxon>
        <taxon>Weeksellaceae</taxon>
        <taxon>Chryseobacterium group</taxon>
        <taxon>Chryseobacterium</taxon>
    </lineage>
</organism>
<dbReference type="Proteomes" id="UP000185781">
    <property type="component" value="Unassembled WGS sequence"/>
</dbReference>
<dbReference type="RefSeq" id="WP_175608776.1">
    <property type="nucleotide sequence ID" value="NZ_FTOV01000001.1"/>
</dbReference>
<dbReference type="SUPFAM" id="SSF52075">
    <property type="entry name" value="Outer arm dynein light chain 1"/>
    <property type="match status" value="1"/>
</dbReference>
<dbReference type="Gene3D" id="3.80.10.10">
    <property type="entry name" value="Ribonuclease Inhibitor"/>
    <property type="match status" value="2"/>
</dbReference>
<dbReference type="Gene3D" id="3.40.50.300">
    <property type="entry name" value="P-loop containing nucleotide triphosphate hydrolases"/>
    <property type="match status" value="1"/>
</dbReference>
<dbReference type="SUPFAM" id="SSF52058">
    <property type="entry name" value="L domain-like"/>
    <property type="match status" value="1"/>
</dbReference>
<dbReference type="PANTHER" id="PTHR46652:SF3">
    <property type="entry name" value="LEUCINE-RICH REPEAT-CONTAINING PROTEIN 9"/>
    <property type="match status" value="1"/>
</dbReference>
<sequence length="1128" mass="132025">MENSKPIEIIKIEKKYNIVLEEIDDFQSVIEIDKSYKLDSDFRIIELNLNNCNISHISENLLITSLRKLSLAGNKIINIDLLKKLKELEYLNLNKNQIKDISALANSEYLDVLNISNNEVYDLSPLYDLFLNNFTLKAYNNPLIYPPKYIRFENDDIIDWFNNLWGNATNIIKDCLFHQNETLDLGNLGLTDLSRIPLLYECTHLKRLIISNEWAEYEDEWIRRTSDNDGLPNNIYFVPEEISKLTNLRELIIGGDWKSKRRKIWNRWRIRNFSLFSKIKNLHLLNLSNNQIHGNISLSNFEDIEILHLNNNRITSVKINSVLENVEELYLSNNLISDISFINKLPNINTADFHSNRITTLLPILDLLKFKNVSVSKWQLNTINLIQNPLVNPVLEIVEQGTDSILSYFEQYKASQYINIKPYLNRDIKLILVGNSDVGKSTLVEYFLTNKLNSNIASTHWMKVQFWITKHKGKAYNIRIFDFGGQEYYHDTHYLFFTQQTAYLLLWNEKSNKYGKIPIEQKQTDGTKIINDVECFPIEYWLNSIVYHTKSRKLSIDEQKITKILDQRDVEIQIGEEWSKKNTQKIKNPNDLENLPNVLITQNKVDNVNDTGFLNEFDLQESYSEIFEFSSISVKSQRGIENHKNLLFELLDKIPLVDRELLGTWGFIKEKIENGRHPNKKISILEFKKYCNKEIKKLPEIQGVEKLPDGILFNNISIKSFAQYLNTIGLILYFPEEDSLKEFVFLNQSDIIQDIYNVLLNLNHLNGKFDENHVKKVLGKSTFDYDCENIINIMCHFKMIIKHPSKEKSYIAPLYLNADPPKSIKLFLSTFQKPLCRFIFNSFIHKHIVLEFFQKYGQDIIKDSNNDEAYLYWKNGIVLKDTTTDEIVLVRFCNVDDNNSEAYIDVYRMEKTVNGSFSQDIINSLENICNDKDVTKTVTVDGVNFIPLAVIYKAEEDSNWIFMYKEKYYNLKEFKNYLKSPIKMKKIFISYSKTDTQYLIKLENHLSVLKRNGNIDTWNCRQLIPGEKWDGKIKQELEEADIILFLVSDDFLATDYIWDIEIKRAIERENENPTKVKVIPIIVRNCFWEESPLGVYNTAPPKAQILSVATDIDTAFKEVVVGIKNIIQ</sequence>
<proteinExistence type="predicted"/>
<evidence type="ECO:0000259" key="3">
    <source>
        <dbReference type="PROSITE" id="PS50104"/>
    </source>
</evidence>